<evidence type="ECO:0000256" key="6">
    <source>
        <dbReference type="ARBA" id="ARBA00023004"/>
    </source>
</evidence>
<protein>
    <submittedName>
        <fullName evidence="10">Aldehyde ferredoxin oxidoreductase</fullName>
        <ecNumber evidence="10">1.2.7.5</ecNumber>
    </submittedName>
</protein>
<sequence>MMGYNNKIGRVNLRDGKIEYEGIREGILKKFVGGKGLGYYFIYKEVPPGTKPLSSANKIIFAPGAFSGLIPGSSKVAVIALSPESGLINDSYAGDRFGPMLKKAGFDMLIIEGKSDKPVYIVVEKDKIKIEDASELWGKGVYETSDVLWDKYPDAAIAVIGPAGENLVRFANIMFDKERSAGRGGLGAVMGSKNLKAIVVRGAQPSINIADKKELDKMKEMYYEEYAKSERLKDIREYGTTNGLISSSFSGMSPSYNFQKPYIPRELAMKLSGEEIKKYEVEPEEYIHGKSCPVKCARYVKVNYKGKELFVKPEYESIAMLGACTGVFDFPAVAYFIHLTNDLGMDSIAAGEIIGWFFEMVEKGLINKYEMGFEISGFGDVSAEEKLLRMMSEREGIGAILAEGVKRASEILGRGAEFAVQVKGLESPAWDPRGRRTYALSYATADIGASHLRGWPHPHSLPNDGPAKELVPSLIESRDKDALFDSLGVCKFLPYKLEDLKKFYKAITGENADTLDILGKRIETIARIYNVLGSLNPPEEDTIPPRWWEKEKEGPAKDNAAFINYEDFLEARRYFYKLRGWHEEYGVPMTNTLEDLDLREFLEDAHRAIVVVKERVR</sequence>
<dbReference type="GO" id="GO:0009055">
    <property type="term" value="F:electron transfer activity"/>
    <property type="evidence" value="ECO:0007669"/>
    <property type="project" value="InterPro"/>
</dbReference>
<dbReference type="InterPro" id="IPR001203">
    <property type="entry name" value="OxRdtase_Ald_Fedxn_C"/>
</dbReference>
<dbReference type="InterPro" id="IPR051919">
    <property type="entry name" value="W-dependent_AOR"/>
</dbReference>
<keyword evidence="5 10" id="KW-0560">Oxidoreductase</keyword>
<dbReference type="InterPro" id="IPR013983">
    <property type="entry name" value="Ald_Fedxn_OxRdtase_N"/>
</dbReference>
<dbReference type="Gene3D" id="3.60.9.10">
    <property type="entry name" value="Aldehyde ferredoxin oxidoreductase, N-terminal domain"/>
    <property type="match status" value="1"/>
</dbReference>
<dbReference type="GeneID" id="8827762"/>
<dbReference type="STRING" id="439481.Aboo_0812"/>
<dbReference type="EMBL" id="CP001941">
    <property type="protein sequence ID" value="ADD08621.1"/>
    <property type="molecule type" value="Genomic_DNA"/>
</dbReference>
<name>B5IAM0_ACIB4</name>
<dbReference type="PANTHER" id="PTHR30038:SF0">
    <property type="entry name" value="TUNGSTEN-CONTAINING ALDEHYDE FERREDOXIN OXIDOREDUCTASE"/>
    <property type="match status" value="1"/>
</dbReference>
<dbReference type="Proteomes" id="UP000001400">
    <property type="component" value="Chromosome"/>
</dbReference>
<evidence type="ECO:0000259" key="9">
    <source>
        <dbReference type="SMART" id="SM00790"/>
    </source>
</evidence>
<evidence type="ECO:0000256" key="3">
    <source>
        <dbReference type="ARBA" id="ARBA00022485"/>
    </source>
</evidence>
<dbReference type="Gene3D" id="1.10.599.10">
    <property type="entry name" value="Aldehyde Ferredoxin Oxidoreductase Protein, subunit A, domain 3"/>
    <property type="match status" value="1"/>
</dbReference>
<dbReference type="Gene3D" id="1.10.569.10">
    <property type="entry name" value="Aldehyde Ferredoxin Oxidoreductase Protein, subunit A, domain 2"/>
    <property type="match status" value="1"/>
</dbReference>
<accession>B5IAM0</accession>
<evidence type="ECO:0000256" key="1">
    <source>
        <dbReference type="ARBA" id="ARBA00001966"/>
    </source>
</evidence>
<evidence type="ECO:0000256" key="2">
    <source>
        <dbReference type="ARBA" id="ARBA00011032"/>
    </source>
</evidence>
<evidence type="ECO:0000313" key="10">
    <source>
        <dbReference type="EMBL" id="ADD08621.1"/>
    </source>
</evidence>
<organism evidence="10 11">
    <name type="scientific">Aciduliprofundum boonei (strain DSM 19572 / T469)</name>
    <dbReference type="NCBI Taxonomy" id="439481"/>
    <lineage>
        <taxon>Archaea</taxon>
        <taxon>Methanobacteriati</taxon>
        <taxon>Thermoplasmatota</taxon>
        <taxon>DHVE2 group</taxon>
        <taxon>Candidatus Aciduliprofundum</taxon>
    </lineage>
</organism>
<dbReference type="HOGENOM" id="CLU_020364_1_0_2"/>
<keyword evidence="3" id="KW-0004">4Fe-4S</keyword>
<evidence type="ECO:0000256" key="7">
    <source>
        <dbReference type="ARBA" id="ARBA00023014"/>
    </source>
</evidence>
<keyword evidence="7" id="KW-0411">Iron-sulfur</keyword>
<evidence type="ECO:0000313" key="11">
    <source>
        <dbReference type="Proteomes" id="UP000001400"/>
    </source>
</evidence>
<dbReference type="InterPro" id="IPR013985">
    <property type="entry name" value="Ald_Fedxn_OxRdtase_dom3"/>
</dbReference>
<dbReference type="GO" id="GO:0033726">
    <property type="term" value="F:aldehyde ferredoxin oxidoreductase activity"/>
    <property type="evidence" value="ECO:0007669"/>
    <property type="project" value="UniProtKB-EC"/>
</dbReference>
<evidence type="ECO:0000256" key="8">
    <source>
        <dbReference type="ARBA" id="ARBA00049934"/>
    </source>
</evidence>
<gene>
    <name evidence="10" type="ordered locus">Aboo_0812</name>
</gene>
<dbReference type="InterPro" id="IPR036503">
    <property type="entry name" value="Ald_Fedxn_OxRdtase_N_sf"/>
</dbReference>
<dbReference type="InterPro" id="IPR013984">
    <property type="entry name" value="Ald_Fedxn_OxRdtase_dom2"/>
</dbReference>
<keyword evidence="6" id="KW-0408">Iron</keyword>
<dbReference type="Pfam" id="PF02730">
    <property type="entry name" value="AFOR_N"/>
    <property type="match status" value="1"/>
</dbReference>
<comment type="cofactor">
    <cofactor evidence="8">
        <name>tungstopterin</name>
        <dbReference type="ChEBI" id="CHEBI:30402"/>
    </cofactor>
</comment>
<dbReference type="InterPro" id="IPR036021">
    <property type="entry name" value="Tungsten_al_ferr_oxy-like_C"/>
</dbReference>
<comment type="cofactor">
    <cofactor evidence="1">
        <name>[4Fe-4S] cluster</name>
        <dbReference type="ChEBI" id="CHEBI:49883"/>
    </cofactor>
</comment>
<dbReference type="PANTHER" id="PTHR30038">
    <property type="entry name" value="ALDEHYDE FERREDOXIN OXIDOREDUCTASE"/>
    <property type="match status" value="1"/>
</dbReference>
<reference evidence="10" key="1">
    <citation type="submission" date="2010-02" db="EMBL/GenBank/DDBJ databases">
        <title>Complete sequence of Aciduliprofundum boonei T469.</title>
        <authorList>
            <consortium name="US DOE Joint Genome Institute"/>
            <person name="Lucas S."/>
            <person name="Copeland A."/>
            <person name="Lapidus A."/>
            <person name="Cheng J.-F."/>
            <person name="Bruce D."/>
            <person name="Goodwin L."/>
            <person name="Pitluck S."/>
            <person name="Saunders E."/>
            <person name="Detter J.C."/>
            <person name="Han C."/>
            <person name="Tapia R."/>
            <person name="Land M."/>
            <person name="Hauser L."/>
            <person name="Kyrpides N."/>
            <person name="Mikhailova N."/>
            <person name="Flores G."/>
            <person name="Reysenbach A.-L."/>
            <person name="Woyke T."/>
        </authorList>
    </citation>
    <scope>NUCLEOTIDE SEQUENCE</scope>
    <source>
        <strain evidence="10">T469</strain>
    </source>
</reference>
<evidence type="ECO:0000256" key="5">
    <source>
        <dbReference type="ARBA" id="ARBA00023002"/>
    </source>
</evidence>
<keyword evidence="11" id="KW-1185">Reference proteome</keyword>
<comment type="similarity">
    <text evidence="2">Belongs to the AOR/FOR family.</text>
</comment>
<dbReference type="EC" id="1.2.7.5" evidence="10"/>
<dbReference type="GO" id="GO:0051539">
    <property type="term" value="F:4 iron, 4 sulfur cluster binding"/>
    <property type="evidence" value="ECO:0007669"/>
    <property type="project" value="UniProtKB-KW"/>
</dbReference>
<dbReference type="SUPFAM" id="SSF56228">
    <property type="entry name" value="Aldehyde ferredoxin oxidoreductase, N-terminal domain"/>
    <property type="match status" value="1"/>
</dbReference>
<dbReference type="OrthoDB" id="30771at2157"/>
<dbReference type="SUPFAM" id="SSF48310">
    <property type="entry name" value="Aldehyde ferredoxin oxidoreductase, C-terminal domains"/>
    <property type="match status" value="1"/>
</dbReference>
<evidence type="ECO:0000256" key="4">
    <source>
        <dbReference type="ARBA" id="ARBA00022723"/>
    </source>
</evidence>
<dbReference type="AlphaFoldDB" id="B5IAM0"/>
<dbReference type="GO" id="GO:0046872">
    <property type="term" value="F:metal ion binding"/>
    <property type="evidence" value="ECO:0007669"/>
    <property type="project" value="UniProtKB-KW"/>
</dbReference>
<dbReference type="eggNOG" id="arCOG00709">
    <property type="taxonomic scope" value="Archaea"/>
</dbReference>
<dbReference type="Pfam" id="PF01314">
    <property type="entry name" value="AFOR_C"/>
    <property type="match status" value="1"/>
</dbReference>
<dbReference type="KEGG" id="abi:Aboo_0812"/>
<dbReference type="SMART" id="SM00790">
    <property type="entry name" value="AFOR_N"/>
    <property type="match status" value="1"/>
</dbReference>
<proteinExistence type="inferred from homology"/>
<dbReference type="RefSeq" id="WP_008082273.1">
    <property type="nucleotide sequence ID" value="NC_013926.1"/>
</dbReference>
<feature type="domain" description="Aldehyde ferredoxin oxidoreductase N-terminal" evidence="9">
    <location>
        <begin position="4"/>
        <end position="204"/>
    </location>
</feature>
<keyword evidence="4" id="KW-0479">Metal-binding</keyword>